<dbReference type="InterPro" id="IPR013324">
    <property type="entry name" value="RNA_pol_sigma_r3/r4-like"/>
</dbReference>
<dbReference type="InterPro" id="IPR032710">
    <property type="entry name" value="NTF2-like_dom_sf"/>
</dbReference>
<dbReference type="InterPro" id="IPR052704">
    <property type="entry name" value="ECF_Sigma-70_Domain"/>
</dbReference>
<dbReference type="InterPro" id="IPR013325">
    <property type="entry name" value="RNA_pol_sigma_r2"/>
</dbReference>
<dbReference type="PANTHER" id="PTHR30173">
    <property type="entry name" value="SIGMA 19 FACTOR"/>
    <property type="match status" value="1"/>
</dbReference>
<comment type="caution">
    <text evidence="8">The sequence shown here is derived from an EMBL/GenBank/DDBJ whole genome shotgun (WGS) entry which is preliminary data.</text>
</comment>
<gene>
    <name evidence="8" type="ORF">H4W79_004461</name>
</gene>
<dbReference type="PANTHER" id="PTHR30173:SF43">
    <property type="entry name" value="ECF RNA POLYMERASE SIGMA FACTOR SIGI-RELATED"/>
    <property type="match status" value="1"/>
</dbReference>
<dbReference type="InterPro" id="IPR013249">
    <property type="entry name" value="RNA_pol_sigma70_r4_t2"/>
</dbReference>
<dbReference type="Proteomes" id="UP000598217">
    <property type="component" value="Unassembled WGS sequence"/>
</dbReference>
<evidence type="ECO:0000256" key="3">
    <source>
        <dbReference type="ARBA" id="ARBA00023015"/>
    </source>
</evidence>
<keyword evidence="9" id="KW-1185">Reference proteome</keyword>
<dbReference type="Pfam" id="PF08281">
    <property type="entry name" value="Sigma70_r4_2"/>
    <property type="match status" value="1"/>
</dbReference>
<dbReference type="InterPro" id="IPR007627">
    <property type="entry name" value="RNA_pol_sigma70_r2"/>
</dbReference>
<evidence type="ECO:0000256" key="5">
    <source>
        <dbReference type="ARBA" id="ARBA00023163"/>
    </source>
</evidence>
<dbReference type="SUPFAM" id="SSF54427">
    <property type="entry name" value="NTF2-like"/>
    <property type="match status" value="1"/>
</dbReference>
<dbReference type="NCBIfam" id="TIGR02937">
    <property type="entry name" value="sigma70-ECF"/>
    <property type="match status" value="1"/>
</dbReference>
<keyword evidence="5" id="KW-0804">Transcription</keyword>
<evidence type="ECO:0000259" key="7">
    <source>
        <dbReference type="Pfam" id="PF08281"/>
    </source>
</evidence>
<dbReference type="SUPFAM" id="SSF88659">
    <property type="entry name" value="Sigma3 and sigma4 domains of RNA polymerase sigma factors"/>
    <property type="match status" value="1"/>
</dbReference>
<protein>
    <submittedName>
        <fullName evidence="8">RNA polymerase sigma-70 factor (ECF subfamily)</fullName>
    </submittedName>
</protein>
<dbReference type="RefSeq" id="WP_191266859.1">
    <property type="nucleotide sequence ID" value="NZ_BMXJ01000001.1"/>
</dbReference>
<evidence type="ECO:0000259" key="6">
    <source>
        <dbReference type="Pfam" id="PF04542"/>
    </source>
</evidence>
<comment type="subunit">
    <text evidence="2">Interacts transiently with the RNA polymerase catalytic core formed by RpoA, RpoB, RpoC and RpoZ (2 alpha, 1 beta, 1 beta' and 1 omega subunit) to form the RNA polymerase holoenzyme that can initiate transcription.</text>
</comment>
<evidence type="ECO:0000313" key="8">
    <source>
        <dbReference type="EMBL" id="MBE1460247.1"/>
    </source>
</evidence>
<keyword evidence="4" id="KW-0731">Sigma factor</keyword>
<sequence length="305" mass="33689">MNNPIKLEENFQRSREHLRGVAFRMLGSAADADDALQETWLRAYRSDVSDISNMTGWLTTIIGRICLDMLRARRSRHEENAEISEIEPILSQHQELGPEDEAVLADSVGLALLVVLDRLQPAERVAFVLHDMFAVPFAEIAEIVERSPAATKKMASRARQRVRSGTDPCQPDRTRKYEVVHAFLNASRAGDLDGLLRVLAPDVVRRADAFALREGEPASLHGARPVAEETTSNSHRTRFAQPLLVDGSPGAVVAPNGRLLFVLKVEIRGDRVSEVEIIGAPERLGKLDLSLPTEAEEPTRTPTNG</sequence>
<feature type="domain" description="RNA polymerase sigma-70 region 2" evidence="6">
    <location>
        <begin position="12"/>
        <end position="75"/>
    </location>
</feature>
<evidence type="ECO:0000256" key="1">
    <source>
        <dbReference type="ARBA" id="ARBA00010641"/>
    </source>
</evidence>
<feature type="domain" description="RNA polymerase sigma factor 70 region 4 type 2" evidence="7">
    <location>
        <begin position="111"/>
        <end position="161"/>
    </location>
</feature>
<comment type="similarity">
    <text evidence="1">Belongs to the sigma-70 factor family. ECF subfamily.</text>
</comment>
<dbReference type="Gene3D" id="1.10.1740.10">
    <property type="match status" value="1"/>
</dbReference>
<proteinExistence type="inferred from homology"/>
<dbReference type="InterPro" id="IPR014284">
    <property type="entry name" value="RNA_pol_sigma-70_dom"/>
</dbReference>
<dbReference type="Pfam" id="PF04542">
    <property type="entry name" value="Sigma70_r2"/>
    <property type="match status" value="1"/>
</dbReference>
<evidence type="ECO:0000256" key="2">
    <source>
        <dbReference type="ARBA" id="ARBA00011344"/>
    </source>
</evidence>
<organism evidence="8 9">
    <name type="scientific">Nocardiopsis terrae</name>
    <dbReference type="NCBI Taxonomy" id="372655"/>
    <lineage>
        <taxon>Bacteria</taxon>
        <taxon>Bacillati</taxon>
        <taxon>Actinomycetota</taxon>
        <taxon>Actinomycetes</taxon>
        <taxon>Streptosporangiales</taxon>
        <taxon>Nocardiopsidaceae</taxon>
        <taxon>Nocardiopsis</taxon>
    </lineage>
</organism>
<dbReference type="Gene3D" id="1.10.10.10">
    <property type="entry name" value="Winged helix-like DNA-binding domain superfamily/Winged helix DNA-binding domain"/>
    <property type="match status" value="1"/>
</dbReference>
<reference evidence="8 9" key="1">
    <citation type="submission" date="2020-10" db="EMBL/GenBank/DDBJ databases">
        <title>Sequencing the genomes of 1000 actinobacteria strains.</title>
        <authorList>
            <person name="Klenk H.-P."/>
        </authorList>
    </citation>
    <scope>NUCLEOTIDE SEQUENCE [LARGE SCALE GENOMIC DNA]</scope>
    <source>
        <strain evidence="8 9">DSM 45157</strain>
    </source>
</reference>
<name>A0ABR9HML7_9ACTN</name>
<dbReference type="InterPro" id="IPR036388">
    <property type="entry name" value="WH-like_DNA-bd_sf"/>
</dbReference>
<dbReference type="EMBL" id="JADBDY010000001">
    <property type="protein sequence ID" value="MBE1460247.1"/>
    <property type="molecule type" value="Genomic_DNA"/>
</dbReference>
<evidence type="ECO:0000313" key="9">
    <source>
        <dbReference type="Proteomes" id="UP000598217"/>
    </source>
</evidence>
<keyword evidence="3" id="KW-0805">Transcription regulation</keyword>
<accession>A0ABR9HML7</accession>
<evidence type="ECO:0000256" key="4">
    <source>
        <dbReference type="ARBA" id="ARBA00023082"/>
    </source>
</evidence>
<dbReference type="SUPFAM" id="SSF88946">
    <property type="entry name" value="Sigma2 domain of RNA polymerase sigma factors"/>
    <property type="match status" value="1"/>
</dbReference>